<accession>A0A212JLN0</accession>
<name>A0A212JLN0_9FIRM</name>
<evidence type="ECO:0008006" key="2">
    <source>
        <dbReference type="Google" id="ProtNLM"/>
    </source>
</evidence>
<protein>
    <recommendedName>
        <fullName evidence="2">Helix-turn-helix domain</fullName>
    </recommendedName>
</protein>
<sequence length="166" mass="20218">MADYSFLEKDYPKTVSKDRFYRLCHISKNTAKYYLDNSFIPCVDTKKKTRRYTIKMKDIIAFLEDRDANPSKYYLPKHFDNPFLPREQRRYKKAPRNGRYKDCYKLKSIREVPDYQKYLSQQFKEYPDMMTTQQIRQITGHSITVIISWCKDKKVRFIFQGAMYHI</sequence>
<dbReference type="AlphaFoldDB" id="A0A212JLN0"/>
<organism evidence="1">
    <name type="scientific">uncultured Eubacteriales bacterium</name>
    <dbReference type="NCBI Taxonomy" id="172733"/>
    <lineage>
        <taxon>Bacteria</taxon>
        <taxon>Bacillati</taxon>
        <taxon>Bacillota</taxon>
        <taxon>Clostridia</taxon>
        <taxon>Eubacteriales</taxon>
        <taxon>environmental samples</taxon>
    </lineage>
</organism>
<dbReference type="EMBL" id="FLUN01000001">
    <property type="protein sequence ID" value="SBW00336.1"/>
    <property type="molecule type" value="Genomic_DNA"/>
</dbReference>
<gene>
    <name evidence="1" type="ORF">KL86CLO1_11328</name>
</gene>
<reference evidence="1" key="1">
    <citation type="submission" date="2016-04" db="EMBL/GenBank/DDBJ databases">
        <authorList>
            <person name="Evans L.H."/>
            <person name="Alamgir A."/>
            <person name="Owens N."/>
            <person name="Weber N.D."/>
            <person name="Virtaneva K."/>
            <person name="Barbian K."/>
            <person name="Babar A."/>
            <person name="Rosenke K."/>
        </authorList>
    </citation>
    <scope>NUCLEOTIDE SEQUENCE</scope>
    <source>
        <strain evidence="1">86</strain>
    </source>
</reference>
<proteinExistence type="predicted"/>
<evidence type="ECO:0000313" key="1">
    <source>
        <dbReference type="EMBL" id="SBW00336.1"/>
    </source>
</evidence>